<dbReference type="PANTHER" id="PTHR35457">
    <property type="entry name" value="HEME A SYNTHASE"/>
    <property type="match status" value="1"/>
</dbReference>
<dbReference type="AlphaFoldDB" id="A0A2H9VSV7"/>
<evidence type="ECO:0000256" key="5">
    <source>
        <dbReference type="ARBA" id="ARBA00022989"/>
    </source>
</evidence>
<reference evidence="13 14" key="1">
    <citation type="submission" date="2017-11" db="EMBL/GenBank/DDBJ databases">
        <title>Genomic Encyclopedia of Archaeal and Bacterial Type Strains, Phase II (KMG-II): From Individual Species to Whole Genera.</title>
        <authorList>
            <person name="Goeker M."/>
        </authorList>
    </citation>
    <scope>NUCLEOTIDE SEQUENCE [LARGE SCALE GENOMIC DNA]</scope>
    <source>
        <strain evidence="13 14">DSM 28175</strain>
    </source>
</reference>
<dbReference type="GO" id="GO:0016491">
    <property type="term" value="F:oxidoreductase activity"/>
    <property type="evidence" value="ECO:0007669"/>
    <property type="project" value="UniProtKB-KW"/>
</dbReference>
<evidence type="ECO:0000256" key="7">
    <source>
        <dbReference type="ARBA" id="ARBA00023004"/>
    </source>
</evidence>
<dbReference type="InterPro" id="IPR003780">
    <property type="entry name" value="COX15/CtaA_fam"/>
</dbReference>
<dbReference type="GO" id="GO:0016020">
    <property type="term" value="C:membrane"/>
    <property type="evidence" value="ECO:0007669"/>
    <property type="project" value="UniProtKB-SubCell"/>
</dbReference>
<dbReference type="OrthoDB" id="1447144at2"/>
<dbReference type="InterPro" id="IPR050450">
    <property type="entry name" value="COX15/CtaA_HemeA_synthase"/>
</dbReference>
<feature type="transmembrane region" description="Helical" evidence="12">
    <location>
        <begin position="322"/>
        <end position="340"/>
    </location>
</feature>
<dbReference type="GO" id="GO:0046872">
    <property type="term" value="F:metal ion binding"/>
    <property type="evidence" value="ECO:0007669"/>
    <property type="project" value="UniProtKB-KW"/>
</dbReference>
<feature type="transmembrane region" description="Helical" evidence="12">
    <location>
        <begin position="296"/>
        <end position="316"/>
    </location>
</feature>
<feature type="transmembrane region" description="Helical" evidence="12">
    <location>
        <begin position="209"/>
        <end position="228"/>
    </location>
</feature>
<comment type="pathway">
    <text evidence="11">Porphyrin-containing compound metabolism.</text>
</comment>
<keyword evidence="14" id="KW-1185">Reference proteome</keyword>
<keyword evidence="3 12" id="KW-0812">Transmembrane</keyword>
<evidence type="ECO:0000256" key="3">
    <source>
        <dbReference type="ARBA" id="ARBA00022692"/>
    </source>
</evidence>
<keyword evidence="7" id="KW-0408">Iron</keyword>
<keyword evidence="10" id="KW-1015">Disulfide bond</keyword>
<feature type="transmembrane region" description="Helical" evidence="12">
    <location>
        <begin position="12"/>
        <end position="31"/>
    </location>
</feature>
<evidence type="ECO:0000256" key="11">
    <source>
        <dbReference type="ARBA" id="ARBA00023444"/>
    </source>
</evidence>
<keyword evidence="5 12" id="KW-1133">Transmembrane helix</keyword>
<evidence type="ECO:0000256" key="1">
    <source>
        <dbReference type="ARBA" id="ARBA00004141"/>
    </source>
</evidence>
<evidence type="ECO:0000256" key="12">
    <source>
        <dbReference type="SAM" id="Phobius"/>
    </source>
</evidence>
<evidence type="ECO:0000256" key="4">
    <source>
        <dbReference type="ARBA" id="ARBA00022723"/>
    </source>
</evidence>
<dbReference type="EMBL" id="PGFJ01000001">
    <property type="protein sequence ID" value="PJJ83907.1"/>
    <property type="molecule type" value="Genomic_DNA"/>
</dbReference>
<evidence type="ECO:0000256" key="6">
    <source>
        <dbReference type="ARBA" id="ARBA00023002"/>
    </source>
</evidence>
<evidence type="ECO:0000313" key="13">
    <source>
        <dbReference type="EMBL" id="PJJ83907.1"/>
    </source>
</evidence>
<keyword evidence="6" id="KW-0560">Oxidoreductase</keyword>
<comment type="subcellular location">
    <subcellularLocation>
        <location evidence="1">Membrane</location>
        <topology evidence="1">Multi-pass membrane protein</topology>
    </subcellularLocation>
</comment>
<dbReference type="Pfam" id="PF02628">
    <property type="entry name" value="COX15-CtaA"/>
    <property type="match status" value="1"/>
</dbReference>
<accession>A0A2H9VSV7</accession>
<feature type="transmembrane region" description="Helical" evidence="12">
    <location>
        <begin position="265"/>
        <end position="284"/>
    </location>
</feature>
<keyword evidence="4" id="KW-0479">Metal-binding</keyword>
<evidence type="ECO:0000256" key="8">
    <source>
        <dbReference type="ARBA" id="ARBA00023133"/>
    </source>
</evidence>
<evidence type="ECO:0000313" key="14">
    <source>
        <dbReference type="Proteomes" id="UP000242687"/>
    </source>
</evidence>
<evidence type="ECO:0000256" key="10">
    <source>
        <dbReference type="ARBA" id="ARBA00023157"/>
    </source>
</evidence>
<proteinExistence type="predicted"/>
<protein>
    <submittedName>
        <fullName evidence="13">Cytochrome c oxidase assembly protein subunit 15</fullName>
    </submittedName>
</protein>
<evidence type="ECO:0000256" key="2">
    <source>
        <dbReference type="ARBA" id="ARBA00022475"/>
    </source>
</evidence>
<gene>
    <name evidence="13" type="ORF">CLV57_0902</name>
</gene>
<feature type="transmembrane region" description="Helical" evidence="12">
    <location>
        <begin position="119"/>
        <end position="137"/>
    </location>
</feature>
<organism evidence="13 14">
    <name type="scientific">Mucilaginibacter auburnensis</name>
    <dbReference type="NCBI Taxonomy" id="1457233"/>
    <lineage>
        <taxon>Bacteria</taxon>
        <taxon>Pseudomonadati</taxon>
        <taxon>Bacteroidota</taxon>
        <taxon>Sphingobacteriia</taxon>
        <taxon>Sphingobacteriales</taxon>
        <taxon>Sphingobacteriaceae</taxon>
        <taxon>Mucilaginibacter</taxon>
    </lineage>
</organism>
<comment type="caution">
    <text evidence="13">The sequence shown here is derived from an EMBL/GenBank/DDBJ whole genome shotgun (WGS) entry which is preliminary data.</text>
</comment>
<sequence length="353" mass="39338">MQKTTAKQRFQRLNLYSIIALFAVILAGGVVRSSGSGMGCPDWPKCFGQYIPPTSVDQLPADYKDKYVEGRMAKNQKFAKTLDVFGYADLAQRIRDDKSILVPEEFNAGRTWTEYVNRLVGAASGIFLLLTAVYSFSYRDKSKLIPFLSVFNLLLIFFQAWLGSIVVSTNLVAWIVTVHMLLALAIVAICITTYHLARASGRPVLRVNALTYIVTVVALILSVVQITIGTEVRERIDAVATRLQDGYRSTWITNAGKIFTDHRELAMLVLVINLVLYLLIRRGFNRHSIQQQIMSFSFLMVVLQMVTGVVLAYLALPPVAQASHIFLASLLFGAQFYLLLNLYRSASLHGGTA</sequence>
<dbReference type="Proteomes" id="UP000242687">
    <property type="component" value="Unassembled WGS sequence"/>
</dbReference>
<feature type="transmembrane region" description="Helical" evidence="12">
    <location>
        <begin position="171"/>
        <end position="197"/>
    </location>
</feature>
<name>A0A2H9VSV7_9SPHI</name>
<dbReference type="PANTHER" id="PTHR35457:SF1">
    <property type="entry name" value="HEME A SYNTHASE"/>
    <property type="match status" value="1"/>
</dbReference>
<dbReference type="RefSeq" id="WP_100340136.1">
    <property type="nucleotide sequence ID" value="NZ_PGFJ01000001.1"/>
</dbReference>
<keyword evidence="9 12" id="KW-0472">Membrane</keyword>
<dbReference type="GO" id="GO:0006784">
    <property type="term" value="P:heme A biosynthetic process"/>
    <property type="evidence" value="ECO:0007669"/>
    <property type="project" value="InterPro"/>
</dbReference>
<keyword evidence="2" id="KW-1003">Cell membrane</keyword>
<keyword evidence="8" id="KW-0350">Heme biosynthesis</keyword>
<evidence type="ECO:0000256" key="9">
    <source>
        <dbReference type="ARBA" id="ARBA00023136"/>
    </source>
</evidence>
<feature type="transmembrane region" description="Helical" evidence="12">
    <location>
        <begin position="144"/>
        <end position="165"/>
    </location>
</feature>